<reference evidence="2" key="1">
    <citation type="journal article" date="2014" name="Insect Biochem. Mol. Biol.">
        <title>Antennal transcriptome analysis and comparison of olfactory genes in two sympatric defoliators, Dendrolimus houi and Dendrolimus kikuchii (Lepidoptera: Lasiocampidae).</title>
        <authorList>
            <person name="Zhang S."/>
            <person name="Zhang Z."/>
            <person name="Wang H."/>
            <person name="Kong X."/>
        </authorList>
    </citation>
    <scope>NUCLEOTIDE SEQUENCE</scope>
</reference>
<protein>
    <submittedName>
        <fullName evidence="2">Odorant binding protein</fullName>
    </submittedName>
</protein>
<feature type="chain" id="PRO_5001711775" evidence="1">
    <location>
        <begin position="22"/>
        <end position="151"/>
    </location>
</feature>
<dbReference type="SUPFAM" id="SSF47565">
    <property type="entry name" value="Insect pheromone/odorant-binding proteins"/>
    <property type="match status" value="1"/>
</dbReference>
<dbReference type="EMBL" id="KF487579">
    <property type="protein sequence ID" value="AII00977.1"/>
    <property type="molecule type" value="mRNA"/>
</dbReference>
<dbReference type="SMR" id="A0A076E7B7"/>
<organism evidence="2">
    <name type="scientific">Dendrolimus houi</name>
    <dbReference type="NCBI Taxonomy" id="765132"/>
    <lineage>
        <taxon>Eukaryota</taxon>
        <taxon>Metazoa</taxon>
        <taxon>Ecdysozoa</taxon>
        <taxon>Arthropoda</taxon>
        <taxon>Hexapoda</taxon>
        <taxon>Insecta</taxon>
        <taxon>Pterygota</taxon>
        <taxon>Neoptera</taxon>
        <taxon>Endopterygota</taxon>
        <taxon>Lepidoptera</taxon>
        <taxon>Glossata</taxon>
        <taxon>Ditrysia</taxon>
        <taxon>Bombycoidea</taxon>
        <taxon>Lasiocampidae</taxon>
        <taxon>Dendrolimus</taxon>
    </lineage>
</organism>
<dbReference type="SMART" id="SM00708">
    <property type="entry name" value="PhBP"/>
    <property type="match status" value="1"/>
</dbReference>
<proteinExistence type="evidence at transcript level"/>
<name>A0A076E7B7_9NEOP</name>
<dbReference type="InterPro" id="IPR036728">
    <property type="entry name" value="PBP_GOBP_sf"/>
</dbReference>
<dbReference type="InterPro" id="IPR006170">
    <property type="entry name" value="PBP/GOBP"/>
</dbReference>
<dbReference type="Gene3D" id="1.10.238.20">
    <property type="entry name" value="Pheromone/general odorant binding protein domain"/>
    <property type="match status" value="1"/>
</dbReference>
<evidence type="ECO:0000313" key="2">
    <source>
        <dbReference type="EMBL" id="AII00977.1"/>
    </source>
</evidence>
<gene>
    <name evidence="2" type="primary">OBP11</name>
</gene>
<dbReference type="AlphaFoldDB" id="A0A076E7B7"/>
<dbReference type="Pfam" id="PF01395">
    <property type="entry name" value="PBP_GOBP"/>
    <property type="match status" value="1"/>
</dbReference>
<keyword evidence="1" id="KW-0732">Signal</keyword>
<dbReference type="GO" id="GO:0005549">
    <property type="term" value="F:odorant binding"/>
    <property type="evidence" value="ECO:0007669"/>
    <property type="project" value="InterPro"/>
</dbReference>
<sequence>MVRSASLIVVALAVLSKYSLALSDEKKTQVYGLLFAKAVECGKEFPISDDEVLALKNKKIETDNAKCFAACTLKKAGALDEAGKLSSAGAVKAIQDTLTDPADIKNLEDFFAHCSSVNDEAVNDDKGCDRAKLIFDCFRDNADAYGFNLDF</sequence>
<accession>A0A076E7B7</accession>
<feature type="signal peptide" evidence="1">
    <location>
        <begin position="1"/>
        <end position="21"/>
    </location>
</feature>
<dbReference type="CDD" id="cd23992">
    <property type="entry name" value="PBP_GOBP"/>
    <property type="match status" value="1"/>
</dbReference>
<evidence type="ECO:0000256" key="1">
    <source>
        <dbReference type="SAM" id="SignalP"/>
    </source>
</evidence>